<sequence length="50" mass="5198">MPDALTLALIALVGCFVVRESRRDERLGAALLVGVAVVALMLTLYGAGPD</sequence>
<protein>
    <submittedName>
        <fullName evidence="2">Uncharacterized protein</fullName>
    </submittedName>
</protein>
<keyword evidence="1" id="KW-0812">Transmembrane</keyword>
<proteinExistence type="predicted"/>
<comment type="caution">
    <text evidence="2">The sequence shown here is derived from an EMBL/GenBank/DDBJ whole genome shotgun (WGS) entry which is preliminary data.</text>
</comment>
<name>A0ABP6D1F7_9ACTN</name>
<evidence type="ECO:0000313" key="3">
    <source>
        <dbReference type="Proteomes" id="UP001500151"/>
    </source>
</evidence>
<evidence type="ECO:0000313" key="2">
    <source>
        <dbReference type="EMBL" id="GAA2633252.1"/>
    </source>
</evidence>
<gene>
    <name evidence="2" type="ORF">GCM10010307_27380</name>
</gene>
<organism evidence="2 3">
    <name type="scientific">Streptomyces vastus</name>
    <dbReference type="NCBI Taxonomy" id="285451"/>
    <lineage>
        <taxon>Bacteria</taxon>
        <taxon>Bacillati</taxon>
        <taxon>Actinomycetota</taxon>
        <taxon>Actinomycetes</taxon>
        <taxon>Kitasatosporales</taxon>
        <taxon>Streptomycetaceae</taxon>
        <taxon>Streptomyces</taxon>
    </lineage>
</organism>
<keyword evidence="3" id="KW-1185">Reference proteome</keyword>
<feature type="transmembrane region" description="Helical" evidence="1">
    <location>
        <begin position="29"/>
        <end position="47"/>
    </location>
</feature>
<evidence type="ECO:0000256" key="1">
    <source>
        <dbReference type="SAM" id="Phobius"/>
    </source>
</evidence>
<reference evidence="3" key="1">
    <citation type="journal article" date="2019" name="Int. J. Syst. Evol. Microbiol.">
        <title>The Global Catalogue of Microorganisms (GCM) 10K type strain sequencing project: providing services to taxonomists for standard genome sequencing and annotation.</title>
        <authorList>
            <consortium name="The Broad Institute Genomics Platform"/>
            <consortium name="The Broad Institute Genome Sequencing Center for Infectious Disease"/>
            <person name="Wu L."/>
            <person name="Ma J."/>
        </authorList>
    </citation>
    <scope>NUCLEOTIDE SEQUENCE [LARGE SCALE GENOMIC DNA]</scope>
    <source>
        <strain evidence="3">JCM 4524</strain>
    </source>
</reference>
<keyword evidence="1" id="KW-1133">Transmembrane helix</keyword>
<keyword evidence="1" id="KW-0472">Membrane</keyword>
<dbReference type="Proteomes" id="UP001500151">
    <property type="component" value="Unassembled WGS sequence"/>
</dbReference>
<dbReference type="EMBL" id="BAAASJ010000030">
    <property type="protein sequence ID" value="GAA2633252.1"/>
    <property type="molecule type" value="Genomic_DNA"/>
</dbReference>
<accession>A0ABP6D1F7</accession>